<dbReference type="AlphaFoldDB" id="A0A0C2JBB3"/>
<dbReference type="GO" id="GO:0008270">
    <property type="term" value="F:zinc ion binding"/>
    <property type="evidence" value="ECO:0007669"/>
    <property type="project" value="InterPro"/>
</dbReference>
<dbReference type="GO" id="GO:0003676">
    <property type="term" value="F:nucleic acid binding"/>
    <property type="evidence" value="ECO:0007669"/>
    <property type="project" value="InterPro"/>
</dbReference>
<proteinExistence type="predicted"/>
<name>A0A0C2JBB3_THEKT</name>
<protein>
    <submittedName>
        <fullName evidence="2">Zinc finger CCHC domain-containing protein 10</fullName>
    </submittedName>
</protein>
<dbReference type="EMBL" id="JWZT01000019">
    <property type="protein sequence ID" value="KII75144.1"/>
    <property type="molecule type" value="Genomic_DNA"/>
</dbReference>
<reference evidence="2 3" key="1">
    <citation type="journal article" date="2014" name="Genome Biol. Evol.">
        <title>The genome of the myxosporean Thelohanellus kitauei shows adaptations to nutrient acquisition within its fish host.</title>
        <authorList>
            <person name="Yang Y."/>
            <person name="Xiong J."/>
            <person name="Zhou Z."/>
            <person name="Huo F."/>
            <person name="Miao W."/>
            <person name="Ran C."/>
            <person name="Liu Y."/>
            <person name="Zhang J."/>
            <person name="Feng J."/>
            <person name="Wang M."/>
            <person name="Wang M."/>
            <person name="Wang L."/>
            <person name="Yao B."/>
        </authorList>
    </citation>
    <scope>NUCLEOTIDE SEQUENCE [LARGE SCALE GENOMIC DNA]</scope>
    <source>
        <strain evidence="2">Wuqing</strain>
    </source>
</reference>
<feature type="compositionally biased region" description="Low complexity" evidence="1">
    <location>
        <begin position="94"/>
        <end position="109"/>
    </location>
</feature>
<feature type="region of interest" description="Disordered" evidence="1">
    <location>
        <begin position="1"/>
        <end position="24"/>
    </location>
</feature>
<evidence type="ECO:0000256" key="1">
    <source>
        <dbReference type="SAM" id="MobiDB-lite"/>
    </source>
</evidence>
<gene>
    <name evidence="2" type="ORF">RF11_10437</name>
</gene>
<dbReference type="Proteomes" id="UP000031668">
    <property type="component" value="Unassembled WGS sequence"/>
</dbReference>
<dbReference type="OrthoDB" id="437973at2759"/>
<dbReference type="InterPro" id="IPR036875">
    <property type="entry name" value="Znf_CCHC_sf"/>
</dbReference>
<feature type="compositionally biased region" description="Basic and acidic residues" evidence="1">
    <location>
        <begin position="8"/>
        <end position="20"/>
    </location>
</feature>
<keyword evidence="3" id="KW-1185">Reference proteome</keyword>
<dbReference type="SUPFAM" id="SSF57756">
    <property type="entry name" value="Retrovirus zinc finger-like domains"/>
    <property type="match status" value="1"/>
</dbReference>
<sequence length="127" mass="14825">MSQWAKTYLDDKKKEEEAKRATCQKCRQKGHWTYECTNPRKYLYRPTRTQIMKKKEKLIAKLKAEFKGVDMNVIQEINTEIKTQNSKPEITQVPSKSPPSSSSESSESPPMSPKKKSKRKRRDRSSS</sequence>
<feature type="compositionally biased region" description="Basic residues" evidence="1">
    <location>
        <begin position="113"/>
        <end position="127"/>
    </location>
</feature>
<feature type="region of interest" description="Disordered" evidence="1">
    <location>
        <begin position="83"/>
        <end position="127"/>
    </location>
</feature>
<evidence type="ECO:0000313" key="2">
    <source>
        <dbReference type="EMBL" id="KII75144.1"/>
    </source>
</evidence>
<evidence type="ECO:0000313" key="3">
    <source>
        <dbReference type="Proteomes" id="UP000031668"/>
    </source>
</evidence>
<comment type="caution">
    <text evidence="2">The sequence shown here is derived from an EMBL/GenBank/DDBJ whole genome shotgun (WGS) entry which is preliminary data.</text>
</comment>
<dbReference type="Pfam" id="PF13917">
    <property type="entry name" value="zf-CCHC_3"/>
    <property type="match status" value="1"/>
</dbReference>
<organism evidence="2 3">
    <name type="scientific">Thelohanellus kitauei</name>
    <name type="common">Myxosporean</name>
    <dbReference type="NCBI Taxonomy" id="669202"/>
    <lineage>
        <taxon>Eukaryota</taxon>
        <taxon>Metazoa</taxon>
        <taxon>Cnidaria</taxon>
        <taxon>Myxozoa</taxon>
        <taxon>Myxosporea</taxon>
        <taxon>Bivalvulida</taxon>
        <taxon>Platysporina</taxon>
        <taxon>Myxobolidae</taxon>
        <taxon>Thelohanellus</taxon>
    </lineage>
</organism>
<feature type="compositionally biased region" description="Polar residues" evidence="1">
    <location>
        <begin position="83"/>
        <end position="93"/>
    </location>
</feature>
<dbReference type="Gene3D" id="4.10.60.10">
    <property type="entry name" value="Zinc finger, CCHC-type"/>
    <property type="match status" value="1"/>
</dbReference>
<accession>A0A0C2JBB3</accession>